<protein>
    <recommendedName>
        <fullName evidence="4">Lipid-A-disaccharide synthase</fullName>
    </recommendedName>
</protein>
<accession>A0ABW4W4K5</accession>
<organism evidence="2 3">
    <name type="scientific">Ornithinibacillus salinisoli</name>
    <dbReference type="NCBI Taxonomy" id="1848459"/>
    <lineage>
        <taxon>Bacteria</taxon>
        <taxon>Bacillati</taxon>
        <taxon>Bacillota</taxon>
        <taxon>Bacilli</taxon>
        <taxon>Bacillales</taxon>
        <taxon>Bacillaceae</taxon>
        <taxon>Ornithinibacillus</taxon>
    </lineage>
</organism>
<proteinExistence type="predicted"/>
<dbReference type="Gene3D" id="3.40.50.12580">
    <property type="match status" value="1"/>
</dbReference>
<keyword evidence="3" id="KW-1185">Reference proteome</keyword>
<evidence type="ECO:0000313" key="2">
    <source>
        <dbReference type="EMBL" id="MFD2046667.1"/>
    </source>
</evidence>
<evidence type="ECO:0000256" key="1">
    <source>
        <dbReference type="SAM" id="MobiDB-lite"/>
    </source>
</evidence>
<dbReference type="Proteomes" id="UP001597383">
    <property type="component" value="Unassembled WGS sequence"/>
</dbReference>
<dbReference type="EMBL" id="JBHUHQ010000041">
    <property type="protein sequence ID" value="MFD2046667.1"/>
    <property type="molecule type" value="Genomic_DNA"/>
</dbReference>
<evidence type="ECO:0000313" key="3">
    <source>
        <dbReference type="Proteomes" id="UP001597383"/>
    </source>
</evidence>
<feature type="region of interest" description="Disordered" evidence="1">
    <location>
        <begin position="132"/>
        <end position="155"/>
    </location>
</feature>
<reference evidence="3" key="1">
    <citation type="journal article" date="2019" name="Int. J. Syst. Evol. Microbiol.">
        <title>The Global Catalogue of Microorganisms (GCM) 10K type strain sequencing project: providing services to taxonomists for standard genome sequencing and annotation.</title>
        <authorList>
            <consortium name="The Broad Institute Genomics Platform"/>
            <consortium name="The Broad Institute Genome Sequencing Center for Infectious Disease"/>
            <person name="Wu L."/>
            <person name="Ma J."/>
        </authorList>
    </citation>
    <scope>NUCLEOTIDE SEQUENCE [LARGE SCALE GENOMIC DNA]</scope>
    <source>
        <strain evidence="3">R28</strain>
    </source>
</reference>
<dbReference type="RefSeq" id="WP_377558719.1">
    <property type="nucleotide sequence ID" value="NZ_JBHUHQ010000041.1"/>
</dbReference>
<sequence>MDTFLKNYWSLYLDFLKDFEKLTYKGYSLPYLCHLPSFILKNESLLSELDHKTFANKLKRQVNDQKEFQEVFNTFMQSHQRPLVKNKQGKVVIHYDKLLRFPVTTLSDYFDPSRTILLTKGNKSKIEKARKAAKKRKQQKSKVPSKTKNLKGKNKAKAKLLDNTVNLKGKKTKKNAIQKVSTKANNNTSVKKVKKPKPPKKKIPFYHLSIHAVDTKNVTTQVQNKAKTMLRAYEDHHLYKRSDFQTWFLNNIATVIYHLEMTRNFLKTVSVSCVVVSTTHSFRSRILALVAAEKGIPTICMQHGIISSELGYIPKIATIDAVYGNFEKNWYKKIGAPDGSVEVIGHPRFDQIFSSPKLTRSQFYQKLGLDPNKKTIMIAVREARNEDKWRTLIETISKKINLNILIKNYPSSIPHSLTKEFSFVYSTQNYNMYDLFPYVDAVVTYSSTVGLEAMFAKKNVFILKEDIAGYTGYYEGLDKLVQTDPTVLGNYIIEYFSQPNFKSYAESKRINFLANAYPDSRKSGARLRIWINRLIY</sequence>
<evidence type="ECO:0008006" key="4">
    <source>
        <dbReference type="Google" id="ProtNLM"/>
    </source>
</evidence>
<dbReference type="SUPFAM" id="SSF53756">
    <property type="entry name" value="UDP-Glycosyltransferase/glycogen phosphorylase"/>
    <property type="match status" value="1"/>
</dbReference>
<gene>
    <name evidence="2" type="ORF">ACFSJF_20585</name>
</gene>
<comment type="caution">
    <text evidence="2">The sequence shown here is derived from an EMBL/GenBank/DDBJ whole genome shotgun (WGS) entry which is preliminary data.</text>
</comment>
<name>A0ABW4W4K5_9BACI</name>
<dbReference type="InterPro" id="IPR043148">
    <property type="entry name" value="TagF_C"/>
</dbReference>